<sequence>MTIRFNPGDLVRARGREWIALPSASEDLLVLRPLSGSEMEIVHLAPALEALPVEPAHFDLPSEGPLALQAIAALLSDALRLSLRRGAGPFRSAAHLTFEPRAYQLVPLLMALRQPVPRLLIADDVGIGKTIEAGLILREWIDRGEIDRFAVLCPPHLVEQWTEELKERFGIDTVAVTASSAKRLERGLAASQTLFDANPHTVVSLDYIKAERRRDAFARACPNFVIVDEAHACVGTKQGSKQQRYDLLSDLAADKERALIMLTATPHSGDEEAFARLLALIDPSFASMQFEDQAYRQRLARHFVQRRRRDLEEGGWDDERVFPKHNTREFPYDLDSASRDFHESVIDYCLGVVEKAGEGRRERRLALWGTLALMRCVGSSPAAAASALRTRASNEAERIEAQVYDEDGDDEDAVDLEPALPAGETVASFETEGDPALKGLIETAERLRKARDPKLEALVDLLKPLINKGAKPVVFCRYIATADHVAAHLRKVFPKHDVQAVTGQLTSEERRDRVEAMGETEQRLLVATDCLSEGINLQQVFDAVIHYDLSWNPTRHQQREGRVNRYGQSAPEVYSAMMYATDSAIDGAVLEVVIRKAEAIRKATGVTVPLPDEHGPVTDALMSAMIRLRGRKDPRQMTLDLVSDEGEKLMESRWRDAEENERKSRARFAQNAMKPEEVRPEWDRASTLLGNAADAQTFVAAAMKRFDAPLEARPKYTAAHVADLARPLRERLFEKGLQDEERLSLSEPASAGTAFLSRAHPLTATLAEALLEGALDPQSMPDLGIGRRGAWPTRAVDKRTLVALLRLRFQLTVHGKTQHLLLAEEASLVAIADGAIVATGLEARALLAAEATRDLADIARERMVERAATELPALMEGVIAAHVRDRAAALAEDHGRVRQATAGLAGTPSRVTVEPVLPPDVIGLFTLIPEQN</sequence>
<dbReference type="PROSITE" id="PS51194">
    <property type="entry name" value="HELICASE_CTER"/>
    <property type="match status" value="1"/>
</dbReference>
<dbReference type="InterPro" id="IPR057342">
    <property type="entry name" value="DEXDc_RapA"/>
</dbReference>
<feature type="domain" description="Helicase ATP-binding" evidence="5">
    <location>
        <begin position="110"/>
        <end position="284"/>
    </location>
</feature>
<evidence type="ECO:0000256" key="1">
    <source>
        <dbReference type="ARBA" id="ARBA00022741"/>
    </source>
</evidence>
<keyword evidence="3 7" id="KW-0347">Helicase</keyword>
<dbReference type="SUPFAM" id="SSF52540">
    <property type="entry name" value="P-loop containing nucleoside triphosphate hydrolases"/>
    <property type="match status" value="1"/>
</dbReference>
<accession>A0A9X1T4S6</accession>
<dbReference type="GO" id="GO:0004386">
    <property type="term" value="F:helicase activity"/>
    <property type="evidence" value="ECO:0007669"/>
    <property type="project" value="UniProtKB-KW"/>
</dbReference>
<dbReference type="GO" id="GO:0016787">
    <property type="term" value="F:hydrolase activity"/>
    <property type="evidence" value="ECO:0007669"/>
    <property type="project" value="UniProtKB-KW"/>
</dbReference>
<dbReference type="GO" id="GO:0005524">
    <property type="term" value="F:ATP binding"/>
    <property type="evidence" value="ECO:0007669"/>
    <property type="project" value="UniProtKB-KW"/>
</dbReference>
<dbReference type="Pfam" id="PF00271">
    <property type="entry name" value="Helicase_C"/>
    <property type="match status" value="1"/>
</dbReference>
<organism evidence="7 8">
    <name type="scientific">Jiella avicenniae</name>
    <dbReference type="NCBI Taxonomy" id="2907202"/>
    <lineage>
        <taxon>Bacteria</taxon>
        <taxon>Pseudomonadati</taxon>
        <taxon>Pseudomonadota</taxon>
        <taxon>Alphaproteobacteria</taxon>
        <taxon>Hyphomicrobiales</taxon>
        <taxon>Aurantimonadaceae</taxon>
        <taxon>Jiella</taxon>
    </lineage>
</organism>
<dbReference type="SMART" id="SM00490">
    <property type="entry name" value="HELICc"/>
    <property type="match status" value="1"/>
</dbReference>
<dbReference type="AlphaFoldDB" id="A0A9X1T4S6"/>
<dbReference type="PROSITE" id="PS51192">
    <property type="entry name" value="HELICASE_ATP_BIND_1"/>
    <property type="match status" value="1"/>
</dbReference>
<dbReference type="InterPro" id="IPR038718">
    <property type="entry name" value="SNF2-like_sf"/>
</dbReference>
<dbReference type="InterPro" id="IPR000330">
    <property type="entry name" value="SNF2_N"/>
</dbReference>
<dbReference type="Gene3D" id="3.40.50.300">
    <property type="entry name" value="P-loop containing nucleotide triphosphate hydrolases"/>
    <property type="match status" value="1"/>
</dbReference>
<dbReference type="RefSeq" id="WP_233719254.1">
    <property type="nucleotide sequence ID" value="NZ_JAJUWU010000007.1"/>
</dbReference>
<dbReference type="Pfam" id="PF00176">
    <property type="entry name" value="SNF2-rel_dom"/>
    <property type="match status" value="1"/>
</dbReference>
<evidence type="ECO:0000256" key="4">
    <source>
        <dbReference type="ARBA" id="ARBA00022840"/>
    </source>
</evidence>
<dbReference type="InterPro" id="IPR027417">
    <property type="entry name" value="P-loop_NTPase"/>
</dbReference>
<dbReference type="CDD" id="cd18793">
    <property type="entry name" value="SF2_C_SNF"/>
    <property type="match status" value="1"/>
</dbReference>
<dbReference type="PANTHER" id="PTHR45766">
    <property type="entry name" value="DNA ANNEALING HELICASE AND ENDONUCLEASE ZRANB3 FAMILY MEMBER"/>
    <property type="match status" value="1"/>
</dbReference>
<name>A0A9X1T4S6_9HYPH</name>
<dbReference type="InterPro" id="IPR049730">
    <property type="entry name" value="SNF2/RAD54-like_C"/>
</dbReference>
<dbReference type="Gene3D" id="3.40.50.10810">
    <property type="entry name" value="Tandem AAA-ATPase domain"/>
    <property type="match status" value="1"/>
</dbReference>
<reference evidence="7" key="1">
    <citation type="submission" date="2022-01" db="EMBL/GenBank/DDBJ databases">
        <title>Jiella avicenniae sp. nov., a novel endophytic bacterium isolated from bark of Avicennia marina.</title>
        <authorList>
            <person name="Tuo L."/>
        </authorList>
    </citation>
    <scope>NUCLEOTIDE SEQUENCE</scope>
    <source>
        <strain evidence="7">CBK1P-4</strain>
    </source>
</reference>
<keyword evidence="4" id="KW-0067">ATP-binding</keyword>
<evidence type="ECO:0000259" key="5">
    <source>
        <dbReference type="PROSITE" id="PS51192"/>
    </source>
</evidence>
<dbReference type="SMART" id="SM00487">
    <property type="entry name" value="DEXDc"/>
    <property type="match status" value="1"/>
</dbReference>
<evidence type="ECO:0000259" key="6">
    <source>
        <dbReference type="PROSITE" id="PS51194"/>
    </source>
</evidence>
<evidence type="ECO:0000256" key="3">
    <source>
        <dbReference type="ARBA" id="ARBA00022806"/>
    </source>
</evidence>
<proteinExistence type="predicted"/>
<keyword evidence="1" id="KW-0547">Nucleotide-binding</keyword>
<dbReference type="PANTHER" id="PTHR45766:SF6">
    <property type="entry name" value="SWI_SNF-RELATED MATRIX-ASSOCIATED ACTIN-DEPENDENT REGULATOR OF CHROMATIN SUBFAMILY A-LIKE PROTEIN 1"/>
    <property type="match status" value="1"/>
</dbReference>
<protein>
    <submittedName>
        <fullName evidence="7">DEAD/DEAH box helicase</fullName>
    </submittedName>
</protein>
<comment type="caution">
    <text evidence="7">The sequence shown here is derived from an EMBL/GenBank/DDBJ whole genome shotgun (WGS) entry which is preliminary data.</text>
</comment>
<dbReference type="CDD" id="cd18011">
    <property type="entry name" value="DEXDc_RapA"/>
    <property type="match status" value="1"/>
</dbReference>
<dbReference type="InterPro" id="IPR001650">
    <property type="entry name" value="Helicase_C-like"/>
</dbReference>
<gene>
    <name evidence="7" type="ORF">LZD57_08895</name>
</gene>
<feature type="domain" description="Helicase C-terminal" evidence="6">
    <location>
        <begin position="454"/>
        <end position="615"/>
    </location>
</feature>
<dbReference type="InterPro" id="IPR014001">
    <property type="entry name" value="Helicase_ATP-bd"/>
</dbReference>
<evidence type="ECO:0000313" key="8">
    <source>
        <dbReference type="Proteomes" id="UP001139035"/>
    </source>
</evidence>
<dbReference type="Proteomes" id="UP001139035">
    <property type="component" value="Unassembled WGS sequence"/>
</dbReference>
<evidence type="ECO:0000313" key="7">
    <source>
        <dbReference type="EMBL" id="MCE7028104.1"/>
    </source>
</evidence>
<dbReference type="EMBL" id="JAJUWU010000007">
    <property type="protein sequence ID" value="MCE7028104.1"/>
    <property type="molecule type" value="Genomic_DNA"/>
</dbReference>
<keyword evidence="8" id="KW-1185">Reference proteome</keyword>
<keyword evidence="2" id="KW-0378">Hydrolase</keyword>
<evidence type="ECO:0000256" key="2">
    <source>
        <dbReference type="ARBA" id="ARBA00022801"/>
    </source>
</evidence>